<dbReference type="InterPro" id="IPR011764">
    <property type="entry name" value="Biotin_carboxylation_dom"/>
</dbReference>
<dbReference type="InterPro" id="IPR005930">
    <property type="entry name" value="Pyruv_COase"/>
</dbReference>
<dbReference type="InterPro" id="IPR003379">
    <property type="entry name" value="Carboxylase_cons_dom"/>
</dbReference>
<keyword evidence="6" id="KW-0479">Metal-binding</keyword>
<dbReference type="SUPFAM" id="SSF56059">
    <property type="entry name" value="Glutathione synthetase ATP-binding domain-like"/>
    <property type="match status" value="1"/>
</dbReference>
<dbReference type="InterPro" id="IPR005479">
    <property type="entry name" value="CPAse_ATP-bd"/>
</dbReference>
<dbReference type="PANTHER" id="PTHR43778">
    <property type="entry name" value="PYRUVATE CARBOXYLASE"/>
    <property type="match status" value="1"/>
</dbReference>
<name>A0A0W8E222_9ZZZZ</name>
<evidence type="ECO:0000256" key="9">
    <source>
        <dbReference type="ARBA" id="ARBA00023267"/>
    </source>
</evidence>
<dbReference type="GO" id="GO:0006094">
    <property type="term" value="P:gluconeogenesis"/>
    <property type="evidence" value="ECO:0007669"/>
    <property type="project" value="UniProtKB-UniPathway"/>
</dbReference>
<dbReference type="Pfam" id="PF02436">
    <property type="entry name" value="PYC_OADA"/>
    <property type="match status" value="1"/>
</dbReference>
<organism evidence="15">
    <name type="scientific">hydrocarbon metagenome</name>
    <dbReference type="NCBI Taxonomy" id="938273"/>
    <lineage>
        <taxon>unclassified sequences</taxon>
        <taxon>metagenomes</taxon>
        <taxon>ecological metagenomes</taxon>
    </lineage>
</organism>
<evidence type="ECO:0000313" key="15">
    <source>
        <dbReference type="EMBL" id="KUG02355.1"/>
    </source>
</evidence>
<dbReference type="PROSITE" id="PS50968">
    <property type="entry name" value="BIOTINYL_LIPOYL"/>
    <property type="match status" value="1"/>
</dbReference>
<keyword evidence="15" id="KW-0808">Transferase</keyword>
<dbReference type="PIRSF" id="PIRSF001594">
    <property type="entry name" value="Pyruv_carbox"/>
    <property type="match status" value="1"/>
</dbReference>
<comment type="pathway">
    <text evidence="2">Carbohydrate biosynthesis; gluconeogenesis.</text>
</comment>
<evidence type="ECO:0000256" key="8">
    <source>
        <dbReference type="ARBA" id="ARBA00022840"/>
    </source>
</evidence>
<dbReference type="Pfam" id="PF00289">
    <property type="entry name" value="Biotin_carb_N"/>
    <property type="match status" value="1"/>
</dbReference>
<dbReference type="PANTHER" id="PTHR43778:SF2">
    <property type="entry name" value="PYRUVATE CARBOXYLASE, MITOCHONDRIAL"/>
    <property type="match status" value="1"/>
</dbReference>
<dbReference type="FunFam" id="3.20.20.70:FF:000033">
    <property type="entry name" value="Pyruvate carboxylase"/>
    <property type="match status" value="1"/>
</dbReference>
<dbReference type="GO" id="GO:0005524">
    <property type="term" value="F:ATP binding"/>
    <property type="evidence" value="ECO:0007669"/>
    <property type="project" value="UniProtKB-KW"/>
</dbReference>
<keyword evidence="5 15" id="KW-0436">Ligase</keyword>
<dbReference type="PROSITE" id="PS00866">
    <property type="entry name" value="CPSASE_1"/>
    <property type="match status" value="1"/>
</dbReference>
<dbReference type="SUPFAM" id="SSF51230">
    <property type="entry name" value="Single hybrid motif"/>
    <property type="match status" value="1"/>
</dbReference>
<feature type="domain" description="Biotin carboxylation" evidence="13">
    <location>
        <begin position="3"/>
        <end position="456"/>
    </location>
</feature>
<comment type="caution">
    <text evidence="15">The sequence shown here is derived from an EMBL/GenBank/DDBJ whole genome shotgun (WGS) entry which is preliminary data.</text>
</comment>
<proteinExistence type="predicted"/>
<dbReference type="InterPro" id="IPR013785">
    <property type="entry name" value="Aldolase_TIM"/>
</dbReference>
<feature type="domain" description="Lipoyl-binding" evidence="11">
    <location>
        <begin position="1064"/>
        <end position="1142"/>
    </location>
</feature>
<dbReference type="FunFam" id="3.30.470.20:FF:000012">
    <property type="entry name" value="Pyruvate carboxylase"/>
    <property type="match status" value="1"/>
</dbReference>
<accession>A0A0W8E222</accession>
<keyword evidence="8" id="KW-0067">ATP-binding</keyword>
<dbReference type="InterPro" id="IPR005482">
    <property type="entry name" value="Biotin_COase_C"/>
</dbReference>
<dbReference type="SUPFAM" id="SSF89000">
    <property type="entry name" value="post-HMGL domain-like"/>
    <property type="match status" value="1"/>
</dbReference>
<evidence type="ECO:0000256" key="6">
    <source>
        <dbReference type="ARBA" id="ARBA00022723"/>
    </source>
</evidence>
<evidence type="ECO:0000256" key="3">
    <source>
        <dbReference type="ARBA" id="ARBA00013057"/>
    </source>
</evidence>
<dbReference type="InterPro" id="IPR005481">
    <property type="entry name" value="BC-like_N"/>
</dbReference>
<dbReference type="InterPro" id="IPR055268">
    <property type="entry name" value="PCB-like"/>
</dbReference>
<evidence type="ECO:0000259" key="12">
    <source>
        <dbReference type="PROSITE" id="PS50975"/>
    </source>
</evidence>
<evidence type="ECO:0000256" key="4">
    <source>
        <dbReference type="ARBA" id="ARBA00022432"/>
    </source>
</evidence>
<dbReference type="InterPro" id="IPR011053">
    <property type="entry name" value="Single_hybrid_motif"/>
</dbReference>
<dbReference type="Gene3D" id="2.40.50.100">
    <property type="match status" value="1"/>
</dbReference>
<dbReference type="NCBIfam" id="NF009554">
    <property type="entry name" value="PRK12999.1"/>
    <property type="match status" value="1"/>
</dbReference>
<keyword evidence="7" id="KW-0547">Nucleotide-binding</keyword>
<evidence type="ECO:0000256" key="5">
    <source>
        <dbReference type="ARBA" id="ARBA00022598"/>
    </source>
</evidence>
<dbReference type="InterPro" id="IPR011054">
    <property type="entry name" value="Rudment_hybrid_motif"/>
</dbReference>
<keyword evidence="9" id="KW-0092">Biotin</keyword>
<dbReference type="InterPro" id="IPR001882">
    <property type="entry name" value="Biotin_BS"/>
</dbReference>
<evidence type="ECO:0000259" key="11">
    <source>
        <dbReference type="PROSITE" id="PS50968"/>
    </source>
</evidence>
<feature type="domain" description="Pyruvate carboxyltransferase" evidence="14">
    <location>
        <begin position="528"/>
        <end position="796"/>
    </location>
</feature>
<dbReference type="FunFam" id="3.40.50.20:FF:000010">
    <property type="entry name" value="Propionyl-CoA carboxylase subunit alpha"/>
    <property type="match status" value="1"/>
</dbReference>
<dbReference type="PROSITE" id="PS50975">
    <property type="entry name" value="ATP_GRASP"/>
    <property type="match status" value="1"/>
</dbReference>
<comment type="cofactor">
    <cofactor evidence="1">
        <name>biotin</name>
        <dbReference type="ChEBI" id="CHEBI:57586"/>
    </cofactor>
</comment>
<dbReference type="Pfam" id="PF02786">
    <property type="entry name" value="CPSase_L_D2"/>
    <property type="match status" value="1"/>
</dbReference>
<keyword evidence="4" id="KW-0312">Gluconeogenesis</keyword>
<evidence type="ECO:0000256" key="10">
    <source>
        <dbReference type="ARBA" id="ARBA00023268"/>
    </source>
</evidence>
<dbReference type="GO" id="GO:0046872">
    <property type="term" value="F:metal ion binding"/>
    <property type="evidence" value="ECO:0007669"/>
    <property type="project" value="UniProtKB-KW"/>
</dbReference>
<dbReference type="CDD" id="cd06850">
    <property type="entry name" value="biotinyl_domain"/>
    <property type="match status" value="1"/>
</dbReference>
<dbReference type="SUPFAM" id="SSF51569">
    <property type="entry name" value="Aldolase"/>
    <property type="match status" value="1"/>
</dbReference>
<evidence type="ECO:0000256" key="1">
    <source>
        <dbReference type="ARBA" id="ARBA00001953"/>
    </source>
</evidence>
<dbReference type="FunFam" id="3.30.1490.20:FF:000018">
    <property type="entry name" value="Biotin carboxylase"/>
    <property type="match status" value="1"/>
</dbReference>
<feature type="domain" description="ATP-grasp" evidence="12">
    <location>
        <begin position="123"/>
        <end position="320"/>
    </location>
</feature>
<dbReference type="SUPFAM" id="SSF51246">
    <property type="entry name" value="Rudiment single hybrid motif"/>
    <property type="match status" value="1"/>
</dbReference>
<dbReference type="PROSITE" id="PS50979">
    <property type="entry name" value="BC"/>
    <property type="match status" value="1"/>
</dbReference>
<gene>
    <name evidence="15" type="ORF">ASZ90_020271</name>
</gene>
<dbReference type="InterPro" id="IPR016185">
    <property type="entry name" value="PreATP-grasp_dom_sf"/>
</dbReference>
<evidence type="ECO:0000256" key="7">
    <source>
        <dbReference type="ARBA" id="ARBA00022741"/>
    </source>
</evidence>
<keyword evidence="10" id="KW-0511">Multifunctional enzyme</keyword>
<evidence type="ECO:0000259" key="13">
    <source>
        <dbReference type="PROSITE" id="PS50979"/>
    </source>
</evidence>
<dbReference type="Pfam" id="PF02785">
    <property type="entry name" value="Biotin_carb_C"/>
    <property type="match status" value="1"/>
</dbReference>
<dbReference type="NCBIfam" id="TIGR01235">
    <property type="entry name" value="pyruv_carbox"/>
    <property type="match status" value="1"/>
</dbReference>
<dbReference type="Gene3D" id="3.10.600.10">
    <property type="entry name" value="pyruvate carboxylase f1077a mutant domain"/>
    <property type="match status" value="1"/>
</dbReference>
<dbReference type="EC" id="6.4.1.1" evidence="3"/>
<reference evidence="15" key="1">
    <citation type="journal article" date="2015" name="Proc. Natl. Acad. Sci. U.S.A.">
        <title>Networks of energetic and metabolic interactions define dynamics in microbial communities.</title>
        <authorList>
            <person name="Embree M."/>
            <person name="Liu J.K."/>
            <person name="Al-Bassam M.M."/>
            <person name="Zengler K."/>
        </authorList>
    </citation>
    <scope>NUCLEOTIDE SEQUENCE</scope>
</reference>
<dbReference type="Pfam" id="PF00364">
    <property type="entry name" value="Biotin_lipoyl"/>
    <property type="match status" value="1"/>
</dbReference>
<dbReference type="NCBIfam" id="NF006761">
    <property type="entry name" value="PRK09282.1"/>
    <property type="match status" value="1"/>
</dbReference>
<dbReference type="PROSITE" id="PS00188">
    <property type="entry name" value="BIOTIN"/>
    <property type="match status" value="1"/>
</dbReference>
<dbReference type="GO" id="GO:0016740">
    <property type="term" value="F:transferase activity"/>
    <property type="evidence" value="ECO:0007669"/>
    <property type="project" value="UniProtKB-KW"/>
</dbReference>
<dbReference type="FunFam" id="2.40.50.100:FF:000003">
    <property type="entry name" value="Acetyl-CoA carboxylase biotin carboxyl carrier protein"/>
    <property type="match status" value="1"/>
</dbReference>
<dbReference type="GO" id="GO:0004736">
    <property type="term" value="F:pyruvate carboxylase activity"/>
    <property type="evidence" value="ECO:0007669"/>
    <property type="project" value="UniProtKB-EC"/>
</dbReference>
<dbReference type="AlphaFoldDB" id="A0A0W8E222"/>
<dbReference type="SMART" id="SM00878">
    <property type="entry name" value="Biotin_carb_C"/>
    <property type="match status" value="1"/>
</dbReference>
<dbReference type="InterPro" id="IPR011761">
    <property type="entry name" value="ATP-grasp"/>
</dbReference>
<protein>
    <recommendedName>
        <fullName evidence="3">pyruvate carboxylase</fullName>
        <ecNumber evidence="3">6.4.1.1</ecNumber>
    </recommendedName>
</protein>
<dbReference type="Gene3D" id="3.30.470.20">
    <property type="entry name" value="ATP-grasp fold, B domain"/>
    <property type="match status" value="1"/>
</dbReference>
<dbReference type="PROSITE" id="PS50991">
    <property type="entry name" value="PYR_CT"/>
    <property type="match status" value="1"/>
</dbReference>
<dbReference type="GO" id="GO:0005737">
    <property type="term" value="C:cytoplasm"/>
    <property type="evidence" value="ECO:0007669"/>
    <property type="project" value="TreeGrafter"/>
</dbReference>
<keyword evidence="15" id="KW-0670">Pyruvate</keyword>
<dbReference type="SUPFAM" id="SSF52440">
    <property type="entry name" value="PreATP-grasp domain"/>
    <property type="match status" value="1"/>
</dbReference>
<dbReference type="CDD" id="cd07937">
    <property type="entry name" value="DRE_TIM_PC_TC_5S"/>
    <property type="match status" value="1"/>
</dbReference>
<evidence type="ECO:0000259" key="14">
    <source>
        <dbReference type="PROSITE" id="PS50991"/>
    </source>
</evidence>
<dbReference type="UniPathway" id="UPA00138"/>
<dbReference type="Gene3D" id="3.20.20.70">
    <property type="entry name" value="Aldolase class I"/>
    <property type="match status" value="1"/>
</dbReference>
<dbReference type="InterPro" id="IPR000891">
    <property type="entry name" value="PYR_CT"/>
</dbReference>
<sequence>MKNFKKVLIANRGEIAIRVIRACQELGIRTVTIYSKEDKLALFRTKADESYLIGNNKGPVEAYLNIEEIISLAIKKGVDAIHPGYGFLAENAEFAEKCIESGIEFIGPTPEMMDQLGDKIKSKLVAQGIGVATIPGVEKPIKSDEEAIKFAKQCGYPIMLKASAGGGGRGMRIVSCADQLLQEFHSAKNEAGKAFGSDEIFIEKYLENPKHIEVQILGDNYGNIVHLYERDCSIQRRHQKVVEFTPALALSKEKREALCSDAVKIAKSVNYRSAGTVEFLLDGEGNHYFIEMNPRIQVEHTVTEMVTGIDIVQSQILIAEGYKLKSKEIGIPGQKSIQARGYSIQCRVTTEDPTNNFAPDTGKIDVYRTGSGFGIRLDGGNGYTGSVISPYYDSLLVKIISWSRTFEDAINKCKRSIRETTINGVETNEAFLLNVLSHPTFINGDCDTGFIDSTPKLFDITPREDHEAAILKYIGEKVVNESKGVKNDYDVPRVPRIPSYGKLSGSKQILDKKGPQGVVDWIRAQNRLLLTDTTMRDAHQSLMATRVRTVDMLRIAEATSYLGKDLFSLEMWGGATFDVAYRFLKECPWQRLIELREKIPNIMFQMLIRGANAVGYTNYPDNVVREFIQEAAQSGIDIFRIFDSLNWLKGMETAIDETLKTGKIAEACICYTGDILDESRDKYSLNYYVETAKEIEKMGAHILGLKDMSGLLKPYAAYKLIRALKNEISIPIHLHTHDTSGNGVATILMAAEAGVDIVDTAFNSMSGLTSQPALNSVVAALENTKRATGIILDDIQEISEYWSDIRPIYSQFESGLKSGTAEVYKYEIPGGQYSNLKPQVESFGLGHKFTEVKEMYKTVNDMLGDIVKVTPSSKLVGDLAIFMVRNDLTPENIVEKGKDLAFPDSSVAYFEGMMGQPVGGFPCELQKVVLKGKDPITSRPGELLQPVDFGSIARLLEEEHNLQASRREILSYALYPRVFEEYLSYKRTYGDLSRMNSPVFFDGISEGEVCEVEVEEGKIFIVKLIEIGKVSKDGVRKVDFEVNGNPREIIIMDQQYKTGNITESIMFADPDNKNEIGASIPGTVSKVLVKTGDEVKSGQSMMIIEAMKMETHITAPQNGKIVSIIVEEGQQVKTGELLIKID</sequence>
<dbReference type="Pfam" id="PF00682">
    <property type="entry name" value="HMGL-like"/>
    <property type="match status" value="1"/>
</dbReference>
<dbReference type="InterPro" id="IPR000089">
    <property type="entry name" value="Biotin_lipoyl"/>
</dbReference>
<dbReference type="PROSITE" id="PS00867">
    <property type="entry name" value="CPSASE_2"/>
    <property type="match status" value="1"/>
</dbReference>
<evidence type="ECO:0000256" key="2">
    <source>
        <dbReference type="ARBA" id="ARBA00004742"/>
    </source>
</evidence>
<dbReference type="EMBL" id="LNQE01001923">
    <property type="protein sequence ID" value="KUG02355.1"/>
    <property type="molecule type" value="Genomic_DNA"/>
</dbReference>